<feature type="region of interest" description="Disordered" evidence="1">
    <location>
        <begin position="118"/>
        <end position="142"/>
    </location>
</feature>
<accession>A0ABS7CLT1</accession>
<dbReference type="InterPro" id="IPR044876">
    <property type="entry name" value="HRDC_dom_sf"/>
</dbReference>
<keyword evidence="4" id="KW-1185">Reference proteome</keyword>
<gene>
    <name evidence="3" type="ORF">K0U00_48470</name>
</gene>
<dbReference type="InterPro" id="IPR010997">
    <property type="entry name" value="HRDC-like_sf"/>
</dbReference>
<dbReference type="Pfam" id="PF00570">
    <property type="entry name" value="HRDC"/>
    <property type="match status" value="1"/>
</dbReference>
<dbReference type="InterPro" id="IPR002121">
    <property type="entry name" value="HRDC_dom"/>
</dbReference>
<dbReference type="Gene3D" id="1.10.150.80">
    <property type="entry name" value="HRDC domain"/>
    <property type="match status" value="1"/>
</dbReference>
<feature type="non-terminal residue" evidence="3">
    <location>
        <position position="1"/>
    </location>
</feature>
<protein>
    <submittedName>
        <fullName evidence="3">HRDC domain-containing protein</fullName>
    </submittedName>
</protein>
<evidence type="ECO:0000313" key="4">
    <source>
        <dbReference type="Proteomes" id="UP001519887"/>
    </source>
</evidence>
<dbReference type="SUPFAM" id="SSF47819">
    <property type="entry name" value="HRDC-like"/>
    <property type="match status" value="1"/>
</dbReference>
<organism evidence="3 4">
    <name type="scientific">Paenibacillus sepulcri</name>
    <dbReference type="NCBI Taxonomy" id="359917"/>
    <lineage>
        <taxon>Bacteria</taxon>
        <taxon>Bacillati</taxon>
        <taxon>Bacillota</taxon>
        <taxon>Bacilli</taxon>
        <taxon>Bacillales</taxon>
        <taxon>Paenibacillaceae</taxon>
        <taxon>Paenibacillus</taxon>
    </lineage>
</organism>
<proteinExistence type="predicted"/>
<dbReference type="PROSITE" id="PS50967">
    <property type="entry name" value="HRDC"/>
    <property type="match status" value="1"/>
</dbReference>
<dbReference type="EMBL" id="JAHZIK010003397">
    <property type="protein sequence ID" value="MBW7461914.1"/>
    <property type="molecule type" value="Genomic_DNA"/>
</dbReference>
<evidence type="ECO:0000259" key="2">
    <source>
        <dbReference type="PROSITE" id="PS50967"/>
    </source>
</evidence>
<feature type="non-terminal residue" evidence="3">
    <location>
        <position position="142"/>
    </location>
</feature>
<dbReference type="SMART" id="SM00341">
    <property type="entry name" value="HRDC"/>
    <property type="match status" value="1"/>
</dbReference>
<feature type="domain" description="HRDC" evidence="2">
    <location>
        <begin position="42"/>
        <end position="122"/>
    </location>
</feature>
<name>A0ABS7CLT1_9BACL</name>
<reference evidence="3 4" key="1">
    <citation type="submission" date="2021-07" db="EMBL/GenBank/DDBJ databases">
        <title>Paenibacillus radiodurans sp. nov., isolated from the southeastern edge of Tengger Desert.</title>
        <authorList>
            <person name="Zhang G."/>
        </authorList>
    </citation>
    <scope>NUCLEOTIDE SEQUENCE [LARGE SCALE GENOMIC DNA]</scope>
    <source>
        <strain evidence="3 4">CCM 7311</strain>
    </source>
</reference>
<dbReference type="Proteomes" id="UP001519887">
    <property type="component" value="Unassembled WGS sequence"/>
</dbReference>
<feature type="compositionally biased region" description="Basic and acidic residues" evidence="1">
    <location>
        <begin position="132"/>
        <end position="142"/>
    </location>
</feature>
<evidence type="ECO:0000256" key="1">
    <source>
        <dbReference type="SAM" id="MobiDB-lite"/>
    </source>
</evidence>
<evidence type="ECO:0000313" key="3">
    <source>
        <dbReference type="EMBL" id="MBW7461914.1"/>
    </source>
</evidence>
<sequence length="142" mass="15589">SEGEFPTVSLTAEALPVLEGKKTVFRRRSMAAKRRTASSASQAENTPLFEALRDWRKETAAREHVPPFMLFFDAALREIADRQPVTTEQLLTVKGVGAAKAGKYDSDVIAIVRSFKTGSSPQQMDSFSPVVKTDEEERGKAG</sequence>
<comment type="caution">
    <text evidence="3">The sequence shown here is derived from an EMBL/GenBank/DDBJ whole genome shotgun (WGS) entry which is preliminary data.</text>
</comment>